<protein>
    <submittedName>
        <fullName evidence="13">CRISPR-associated helicase Cas3</fullName>
    </submittedName>
</protein>
<evidence type="ECO:0000256" key="3">
    <source>
        <dbReference type="ARBA" id="ARBA00022722"/>
    </source>
</evidence>
<keyword evidence="3" id="KW-0540">Nuclease</keyword>
<dbReference type="InterPro" id="IPR011545">
    <property type="entry name" value="DEAD/DEAH_box_helicase_dom"/>
</dbReference>
<gene>
    <name evidence="13" type="primary">cas3</name>
    <name evidence="13" type="ORF">NF865_08055</name>
</gene>
<dbReference type="GO" id="GO:0051607">
    <property type="term" value="P:defense response to virus"/>
    <property type="evidence" value="ECO:0007669"/>
    <property type="project" value="UniProtKB-KW"/>
</dbReference>
<evidence type="ECO:0000313" key="13">
    <source>
        <dbReference type="EMBL" id="USS40272.1"/>
    </source>
</evidence>
<dbReference type="NCBIfam" id="TIGR01587">
    <property type="entry name" value="cas3_core"/>
    <property type="match status" value="1"/>
</dbReference>
<dbReference type="SMART" id="SM00490">
    <property type="entry name" value="HELICc"/>
    <property type="match status" value="1"/>
</dbReference>
<evidence type="ECO:0000256" key="4">
    <source>
        <dbReference type="ARBA" id="ARBA00022723"/>
    </source>
</evidence>
<dbReference type="CDD" id="cd09641">
    <property type="entry name" value="Cas3''_I"/>
    <property type="match status" value="1"/>
</dbReference>
<keyword evidence="6" id="KW-0378">Hydrolase</keyword>
<dbReference type="GO" id="GO:0005524">
    <property type="term" value="F:ATP binding"/>
    <property type="evidence" value="ECO:0007669"/>
    <property type="project" value="UniProtKB-KW"/>
</dbReference>
<evidence type="ECO:0000256" key="6">
    <source>
        <dbReference type="ARBA" id="ARBA00022801"/>
    </source>
</evidence>
<name>A0A9E7SNX8_THEAG</name>
<dbReference type="KEGG" id="tagg:NF865_08055"/>
<evidence type="ECO:0000256" key="9">
    <source>
        <dbReference type="ARBA" id="ARBA00023118"/>
    </source>
</evidence>
<dbReference type="GO" id="GO:0140097">
    <property type="term" value="F:catalytic activity, acting on DNA"/>
    <property type="evidence" value="ECO:0007669"/>
    <property type="project" value="UniProtKB-ARBA"/>
</dbReference>
<keyword evidence="9" id="KW-0051">Antiviral defense</keyword>
<dbReference type="Pfam" id="PF00270">
    <property type="entry name" value="DEAD"/>
    <property type="match status" value="1"/>
</dbReference>
<dbReference type="InterPro" id="IPR006474">
    <property type="entry name" value="Helicase_Cas3_CRISPR-ass_core"/>
</dbReference>
<comment type="similarity">
    <text evidence="2">In the central section; belongs to the CRISPR-associated helicase Cas3 family.</text>
</comment>
<dbReference type="InterPro" id="IPR050079">
    <property type="entry name" value="DEAD_box_RNA_helicase"/>
</dbReference>
<reference evidence="13" key="2">
    <citation type="submission" date="2022-06" db="EMBL/GenBank/DDBJ databases">
        <authorList>
            <person name="Park Y.-J."/>
        </authorList>
    </citation>
    <scope>NUCLEOTIDE SEQUENCE</scope>
    <source>
        <strain evidence="13">TY</strain>
    </source>
</reference>
<keyword evidence="8" id="KW-0067">ATP-binding</keyword>
<dbReference type="Gene3D" id="1.10.3210.30">
    <property type="match status" value="1"/>
</dbReference>
<dbReference type="Pfam" id="PF22590">
    <property type="entry name" value="Cas3-like_C_2"/>
    <property type="match status" value="1"/>
</dbReference>
<dbReference type="SUPFAM" id="SSF52540">
    <property type="entry name" value="P-loop containing nucleoside triphosphate hydrolases"/>
    <property type="match status" value="1"/>
</dbReference>
<evidence type="ECO:0000259" key="11">
    <source>
        <dbReference type="PROSITE" id="PS51194"/>
    </source>
</evidence>
<evidence type="ECO:0000259" key="12">
    <source>
        <dbReference type="PROSITE" id="PS51643"/>
    </source>
</evidence>
<comment type="similarity">
    <text evidence="1">In the N-terminal section; belongs to the CRISPR-associated nuclease Cas3-HD family.</text>
</comment>
<sequence>MRVCYAKFLPHDFLECHTNDAINVLKSMRSAFKWFEEFFPRVWELSFYSVLLHDLGKCASGFQKNPQKWGYRHEILSTPFTAFLDLPENERNLVALSILTHHRTLDEIEEILPSKEHREEFNEKVGELLQNRDYIEEIFFERIPYWELYFFGRRKGVFKPPANWTDQIGNYDFDSLLSWYEKNTKKYWNELIFLRGILNASDHLASASELGIRLLSDIKTAVELRVSPERWRPIQRQAGETEGNLILRAPTGYGKTEAALLWANRNAFRTKKGVSSRIFYVLPYKASINAMHSRLLALFREPELVGVLHSSSGFYLYSSELEYKRLSSLYRKIYTPLKVTTPFQLMKPFFGVGFPEMGLTELTGSLLIFDEIHAYEPNILGIILAMLELLRERKVRALVMSATLPEFLEQLLRDVLKPNLLSTPPEEADRFTRHRVNVIEGSMDDIEELLTEIHADGPILVACNTVSRAMDVYSRLREDYKAMLLHSRFTYGDREEKERELLANLNDYDIVVATQVVEVSLDISFSTILTEPAPLDALIQRFGRVNRRGFGKPQDVYVLTHGSDGDKRIYPIEVVKESIRLLKELDGKPLLESTVPKLVTHAYEPLSSKLTDEVRTYYEQAIDLFKDLRPLKSNESERRFYEMFHGLEAVPGAYQDRALELIKQGMSIEVHRYFVPVPLWLYASEHEVFHRLSDSGPGKYVLVAELEYSSELGLQREPRSGGEIW</sequence>
<dbReference type="InterPro" id="IPR027417">
    <property type="entry name" value="P-loop_NTPase"/>
</dbReference>
<dbReference type="Proteomes" id="UP001055732">
    <property type="component" value="Chromosome"/>
</dbReference>
<dbReference type="InterPro" id="IPR054712">
    <property type="entry name" value="Cas3-like_dom"/>
</dbReference>
<dbReference type="InterPro" id="IPR006483">
    <property type="entry name" value="CRISPR-assoc_Cas3_HD"/>
</dbReference>
<dbReference type="GO" id="GO:0004518">
    <property type="term" value="F:nuclease activity"/>
    <property type="evidence" value="ECO:0007669"/>
    <property type="project" value="UniProtKB-KW"/>
</dbReference>
<dbReference type="InterPro" id="IPR001650">
    <property type="entry name" value="Helicase_C-like"/>
</dbReference>
<evidence type="ECO:0000313" key="14">
    <source>
        <dbReference type="Proteomes" id="UP001055732"/>
    </source>
</evidence>
<dbReference type="RefSeq" id="WP_253304229.1">
    <property type="nucleotide sequence ID" value="NZ_CP099582.1"/>
</dbReference>
<dbReference type="PANTHER" id="PTHR47959:SF16">
    <property type="entry name" value="CRISPR-ASSOCIATED NUCLEASE_HELICASE CAS3-RELATED"/>
    <property type="match status" value="1"/>
</dbReference>
<dbReference type="GO" id="GO:0003724">
    <property type="term" value="F:RNA helicase activity"/>
    <property type="evidence" value="ECO:0007669"/>
    <property type="project" value="TreeGrafter"/>
</dbReference>
<dbReference type="NCBIfam" id="TIGR01596">
    <property type="entry name" value="cas3_HD"/>
    <property type="match status" value="1"/>
</dbReference>
<keyword evidence="5" id="KW-0547">Nucleotide-binding</keyword>
<dbReference type="GO" id="GO:0016787">
    <property type="term" value="F:hydrolase activity"/>
    <property type="evidence" value="ECO:0007669"/>
    <property type="project" value="UniProtKB-KW"/>
</dbReference>
<accession>A0A9E7SNX8</accession>
<dbReference type="InterPro" id="IPR038257">
    <property type="entry name" value="CRISPR-assoc_Cas3_HD_sf"/>
</dbReference>
<dbReference type="InterPro" id="IPR014001">
    <property type="entry name" value="Helicase_ATP-bd"/>
</dbReference>
<feature type="domain" description="Helicase C-terminal" evidence="11">
    <location>
        <begin position="445"/>
        <end position="590"/>
    </location>
</feature>
<feature type="domain" description="Helicase ATP-binding" evidence="10">
    <location>
        <begin position="236"/>
        <end position="422"/>
    </location>
</feature>
<evidence type="ECO:0000256" key="1">
    <source>
        <dbReference type="ARBA" id="ARBA00006847"/>
    </source>
</evidence>
<keyword evidence="14" id="KW-1185">Reference proteome</keyword>
<proteinExistence type="inferred from homology"/>
<evidence type="ECO:0000256" key="2">
    <source>
        <dbReference type="ARBA" id="ARBA00009046"/>
    </source>
</evidence>
<dbReference type="GO" id="GO:0046872">
    <property type="term" value="F:metal ion binding"/>
    <property type="evidence" value="ECO:0007669"/>
    <property type="project" value="UniProtKB-KW"/>
</dbReference>
<organism evidence="13 14">
    <name type="scientific">Thermococcus aggregans</name>
    <dbReference type="NCBI Taxonomy" id="110163"/>
    <lineage>
        <taxon>Archaea</taxon>
        <taxon>Methanobacteriati</taxon>
        <taxon>Methanobacteriota</taxon>
        <taxon>Thermococci</taxon>
        <taxon>Thermococcales</taxon>
        <taxon>Thermococcaceae</taxon>
        <taxon>Thermococcus</taxon>
    </lineage>
</organism>
<dbReference type="PROSITE" id="PS51194">
    <property type="entry name" value="HELICASE_CTER"/>
    <property type="match status" value="1"/>
</dbReference>
<keyword evidence="7" id="KW-0347">Helicase</keyword>
<dbReference type="PROSITE" id="PS51192">
    <property type="entry name" value="HELICASE_ATP_BIND_1"/>
    <property type="match status" value="1"/>
</dbReference>
<evidence type="ECO:0000259" key="10">
    <source>
        <dbReference type="PROSITE" id="PS51192"/>
    </source>
</evidence>
<dbReference type="GO" id="GO:0005829">
    <property type="term" value="C:cytosol"/>
    <property type="evidence" value="ECO:0007669"/>
    <property type="project" value="TreeGrafter"/>
</dbReference>
<feature type="domain" description="HD Cas3-type" evidence="12">
    <location>
        <begin position="7"/>
        <end position="204"/>
    </location>
</feature>
<evidence type="ECO:0000256" key="7">
    <source>
        <dbReference type="ARBA" id="ARBA00022806"/>
    </source>
</evidence>
<dbReference type="PROSITE" id="PS51643">
    <property type="entry name" value="HD_CAS3"/>
    <property type="match status" value="1"/>
</dbReference>
<dbReference type="PANTHER" id="PTHR47959">
    <property type="entry name" value="ATP-DEPENDENT RNA HELICASE RHLE-RELATED"/>
    <property type="match status" value="1"/>
</dbReference>
<keyword evidence="4" id="KW-0479">Metal-binding</keyword>
<evidence type="ECO:0000256" key="5">
    <source>
        <dbReference type="ARBA" id="ARBA00022741"/>
    </source>
</evidence>
<dbReference type="Gene3D" id="3.40.50.300">
    <property type="entry name" value="P-loop containing nucleotide triphosphate hydrolases"/>
    <property type="match status" value="2"/>
</dbReference>
<dbReference type="GO" id="GO:0003676">
    <property type="term" value="F:nucleic acid binding"/>
    <property type="evidence" value="ECO:0007669"/>
    <property type="project" value="InterPro"/>
</dbReference>
<evidence type="ECO:0000256" key="8">
    <source>
        <dbReference type="ARBA" id="ARBA00022840"/>
    </source>
</evidence>
<dbReference type="SMART" id="SM00487">
    <property type="entry name" value="DEXDc"/>
    <property type="match status" value="1"/>
</dbReference>
<reference evidence="13" key="1">
    <citation type="journal article" date="1998" name="Int. J. Syst. Bacteriol. 48 Pt">
        <title>Thermococcus guaymasensis sp. nov. and Thermococcus aggregans sp. nov., two novel thermophilic archaea isolated from the Guaymas Basin hydrothermal vent site.</title>
        <authorList>
            <person name="Canganella F."/>
            <person name="Jones W.J."/>
            <person name="Gambacorta A."/>
            <person name="Antranikian G."/>
        </authorList>
    </citation>
    <scope>NUCLEOTIDE SEQUENCE</scope>
    <source>
        <strain evidence="13">TY</strain>
    </source>
</reference>
<dbReference type="EMBL" id="CP099582">
    <property type="protein sequence ID" value="USS40272.1"/>
    <property type="molecule type" value="Genomic_DNA"/>
</dbReference>
<dbReference type="AlphaFoldDB" id="A0A9E7SNX8"/>